<evidence type="ECO:0000313" key="3">
    <source>
        <dbReference type="Proteomes" id="UP000000663"/>
    </source>
</evidence>
<dbReference type="Proteomes" id="UP000000663">
    <property type="component" value="Chromosome"/>
</dbReference>
<evidence type="ECO:0000313" key="2">
    <source>
        <dbReference type="EMBL" id="CAJ35118.1"/>
    </source>
</evidence>
<organism evidence="2 3">
    <name type="scientific">Methanocella arvoryzae (strain DSM 22066 / NBRC 105507 / MRE50)</name>
    <dbReference type="NCBI Taxonomy" id="351160"/>
    <lineage>
        <taxon>Archaea</taxon>
        <taxon>Methanobacteriati</taxon>
        <taxon>Methanobacteriota</taxon>
        <taxon>Stenosarchaea group</taxon>
        <taxon>Methanomicrobia</taxon>
        <taxon>Methanocellales</taxon>
        <taxon>Methanocellaceae</taxon>
        <taxon>Methanocella</taxon>
    </lineage>
</organism>
<dbReference type="GeneID" id="5145552"/>
<dbReference type="KEGG" id="rci:LRC96"/>
<protein>
    <recommendedName>
        <fullName evidence="1">HFX-2341-like N-terminal domain-containing protein</fullName>
    </recommendedName>
</protein>
<dbReference type="EMBL" id="AM114193">
    <property type="protein sequence ID" value="CAJ35118.1"/>
    <property type="molecule type" value="Genomic_DNA"/>
</dbReference>
<accession>Q0W908</accession>
<sequence length="286" mass="33176">MAEAGIHIIPAGLEYDRIIKPLFKDFTVKKAYLLVQDPKKEKEEYKKQTKVVNTFIEKIKKVPIDWEEVHVNLYDFNDIFKTSYDLIHREVQANNKVYVNLSSAPKIMQVALTLASFLNNSKGSVELYYVEPEKYYEGALISATQKLLKSGVSEADVIREIKELAAEIHEHGLAAGEARIHRFPPFPLAKLTDTELEMLKILREKELVFQKKKVQADEDRYVNSIKEMKELLDRDLKTEVPRSNVKYYLDNLVELNLIETERYKKELRIKLTIAGSLFADTRINAR</sequence>
<keyword evidence="3" id="KW-1185">Reference proteome</keyword>
<feature type="domain" description="HFX-2341-like N-terminal" evidence="1">
    <location>
        <begin position="6"/>
        <end position="135"/>
    </location>
</feature>
<evidence type="ECO:0000259" key="1">
    <source>
        <dbReference type="Pfam" id="PF19810"/>
    </source>
</evidence>
<dbReference type="InterPro" id="IPR046260">
    <property type="entry name" value="HFX_2341-like_N"/>
</dbReference>
<gene>
    <name evidence="2" type="ORF">LRC96</name>
</gene>
<dbReference type="eggNOG" id="arCOG01449">
    <property type="taxonomic scope" value="Archaea"/>
</dbReference>
<dbReference type="AlphaFoldDB" id="Q0W908"/>
<dbReference type="Pfam" id="PF19810">
    <property type="entry name" value="HFX_2341_N"/>
    <property type="match status" value="1"/>
</dbReference>
<dbReference type="RefSeq" id="WP_012037369.1">
    <property type="nucleotide sequence ID" value="NC_009464.1"/>
</dbReference>
<reference evidence="2 3" key="1">
    <citation type="journal article" date="2006" name="Science">
        <title>Genome of rice cluster I archaea -- the key methane producers in the rice rhizosphere.</title>
        <authorList>
            <person name="Erkel C."/>
            <person name="Kube M."/>
            <person name="Reinhardt R."/>
            <person name="Liesack W."/>
        </authorList>
    </citation>
    <scope>NUCLEOTIDE SEQUENCE [LARGE SCALE GENOMIC DNA]</scope>
    <source>
        <strain evidence="3">DSM 22066 / NBRC 105507 / MRE50</strain>
    </source>
</reference>
<proteinExistence type="predicted"/>
<name>Q0W908_METAR</name>
<dbReference type="OrthoDB" id="142096at2157"/>
<dbReference type="Gene3D" id="3.40.50.11700">
    <property type="match status" value="1"/>
</dbReference>
<dbReference type="STRING" id="351160.LRC96"/>